<proteinExistence type="predicted"/>
<dbReference type="RefSeq" id="WP_377068016.1">
    <property type="nucleotide sequence ID" value="NZ_JBHSJJ010000017.1"/>
</dbReference>
<keyword evidence="4" id="KW-0547">Nucleotide-binding</keyword>
<accession>A0ABV9T702</accession>
<reference evidence="7" key="1">
    <citation type="journal article" date="2019" name="Int. J. Syst. Evol. Microbiol.">
        <title>The Global Catalogue of Microorganisms (GCM) 10K type strain sequencing project: providing services to taxonomists for standard genome sequencing and annotation.</title>
        <authorList>
            <consortium name="The Broad Institute Genomics Platform"/>
            <consortium name="The Broad Institute Genome Sequencing Center for Infectious Disease"/>
            <person name="Wu L."/>
            <person name="Ma J."/>
        </authorList>
    </citation>
    <scope>NUCLEOTIDE SEQUENCE [LARGE SCALE GENOMIC DNA]</scope>
    <source>
        <strain evidence="7">CGMCC 4.7466</strain>
    </source>
</reference>
<dbReference type="EMBL" id="JBHSJJ010000017">
    <property type="protein sequence ID" value="MFC4874302.1"/>
    <property type="molecule type" value="Genomic_DNA"/>
</dbReference>
<dbReference type="PANTHER" id="PTHR34139">
    <property type="entry name" value="UPF0331 PROTEIN MJ0127"/>
    <property type="match status" value="1"/>
</dbReference>
<keyword evidence="2" id="KW-1277">Toxin-antitoxin system</keyword>
<evidence type="ECO:0000256" key="4">
    <source>
        <dbReference type="ARBA" id="ARBA00022741"/>
    </source>
</evidence>
<dbReference type="InterPro" id="IPR051813">
    <property type="entry name" value="HepT_RNase_toxin"/>
</dbReference>
<evidence type="ECO:0000256" key="1">
    <source>
        <dbReference type="ARBA" id="ARBA00022553"/>
    </source>
</evidence>
<dbReference type="PANTHER" id="PTHR34139:SF1">
    <property type="entry name" value="RNASE MJ1380-RELATED"/>
    <property type="match status" value="1"/>
</dbReference>
<evidence type="ECO:0000256" key="3">
    <source>
        <dbReference type="ARBA" id="ARBA00022722"/>
    </source>
</evidence>
<organism evidence="6 7">
    <name type="scientific">Negadavirga shengliensis</name>
    <dbReference type="NCBI Taxonomy" id="1389218"/>
    <lineage>
        <taxon>Bacteria</taxon>
        <taxon>Pseudomonadati</taxon>
        <taxon>Bacteroidota</taxon>
        <taxon>Cytophagia</taxon>
        <taxon>Cytophagales</taxon>
        <taxon>Cyclobacteriaceae</taxon>
        <taxon>Negadavirga</taxon>
    </lineage>
</organism>
<evidence type="ECO:0000313" key="7">
    <source>
        <dbReference type="Proteomes" id="UP001595818"/>
    </source>
</evidence>
<comment type="caution">
    <text evidence="6">The sequence shown here is derived from an EMBL/GenBank/DDBJ whole genome shotgun (WGS) entry which is preliminary data.</text>
</comment>
<keyword evidence="1" id="KW-0597">Phosphoprotein</keyword>
<dbReference type="InterPro" id="IPR008201">
    <property type="entry name" value="HepT-like"/>
</dbReference>
<dbReference type="Proteomes" id="UP001595818">
    <property type="component" value="Unassembled WGS sequence"/>
</dbReference>
<keyword evidence="5" id="KW-0378">Hydrolase</keyword>
<evidence type="ECO:0000256" key="2">
    <source>
        <dbReference type="ARBA" id="ARBA00022649"/>
    </source>
</evidence>
<keyword evidence="3" id="KW-0540">Nuclease</keyword>
<sequence>MENEIRTWLADIKQAIEEINFFLSDKKDFFEFRNDLKTKRAIERNIEIIGEAVSRILKLDPNIRIKKSRKIVDTRNRIIHGYDSVSEEIIWSIVVRDIPKLENEINGLLEDAG</sequence>
<dbReference type="Pfam" id="PF01934">
    <property type="entry name" value="HepT-like"/>
    <property type="match status" value="1"/>
</dbReference>
<evidence type="ECO:0000313" key="6">
    <source>
        <dbReference type="EMBL" id="MFC4874302.1"/>
    </source>
</evidence>
<protein>
    <submittedName>
        <fullName evidence="6">DUF86 domain-containing protein</fullName>
    </submittedName>
</protein>
<name>A0ABV9T702_9BACT</name>
<gene>
    <name evidence="6" type="ORF">ACFPFU_21545</name>
</gene>
<evidence type="ECO:0000256" key="5">
    <source>
        <dbReference type="ARBA" id="ARBA00022801"/>
    </source>
</evidence>
<keyword evidence="7" id="KW-1185">Reference proteome</keyword>